<accession>A0A0B0MMH9</accession>
<evidence type="ECO:0000256" key="1">
    <source>
        <dbReference type="SAM" id="MobiDB-lite"/>
    </source>
</evidence>
<feature type="region of interest" description="Disordered" evidence="1">
    <location>
        <begin position="1"/>
        <end position="21"/>
    </location>
</feature>
<dbReference type="EMBL" id="JRRC01144236">
    <property type="protein sequence ID" value="KHG00694.1"/>
    <property type="molecule type" value="Genomic_DNA"/>
</dbReference>
<sequence>MSWRSAQSWGMDARDRGQVWA</sequence>
<evidence type="ECO:0000313" key="3">
    <source>
        <dbReference type="Proteomes" id="UP000032142"/>
    </source>
</evidence>
<organism evidence="2 3">
    <name type="scientific">Gossypium arboreum</name>
    <name type="common">Tree cotton</name>
    <name type="synonym">Gossypium nanking</name>
    <dbReference type="NCBI Taxonomy" id="29729"/>
    <lineage>
        <taxon>Eukaryota</taxon>
        <taxon>Viridiplantae</taxon>
        <taxon>Streptophyta</taxon>
        <taxon>Embryophyta</taxon>
        <taxon>Tracheophyta</taxon>
        <taxon>Spermatophyta</taxon>
        <taxon>Magnoliopsida</taxon>
        <taxon>eudicotyledons</taxon>
        <taxon>Gunneridae</taxon>
        <taxon>Pentapetalae</taxon>
        <taxon>rosids</taxon>
        <taxon>malvids</taxon>
        <taxon>Malvales</taxon>
        <taxon>Malvaceae</taxon>
        <taxon>Malvoideae</taxon>
        <taxon>Gossypium</taxon>
    </lineage>
</organism>
<dbReference type="AlphaFoldDB" id="A0A0B0MMH9"/>
<dbReference type="Proteomes" id="UP000032142">
    <property type="component" value="Unassembled WGS sequence"/>
</dbReference>
<comment type="caution">
    <text evidence="2">The sequence shown here is derived from an EMBL/GenBank/DDBJ whole genome shotgun (WGS) entry which is preliminary data.</text>
</comment>
<reference evidence="3" key="1">
    <citation type="submission" date="2014-09" db="EMBL/GenBank/DDBJ databases">
        <authorList>
            <person name="Mudge J."/>
            <person name="Ramaraj T."/>
            <person name="Lindquist I.E."/>
            <person name="Bharti A.K."/>
            <person name="Sundararajan A."/>
            <person name="Cameron C.T."/>
            <person name="Woodward J.E."/>
            <person name="May G.D."/>
            <person name="Brubaker C."/>
            <person name="Broadhvest J."/>
            <person name="Wilkins T.A."/>
        </authorList>
    </citation>
    <scope>NUCLEOTIDE SEQUENCE</scope>
    <source>
        <strain evidence="3">cv. AKA8401</strain>
    </source>
</reference>
<name>A0A0B0MMH9_GOSAR</name>
<evidence type="ECO:0000313" key="2">
    <source>
        <dbReference type="EMBL" id="KHG00694.1"/>
    </source>
</evidence>
<feature type="compositionally biased region" description="Basic and acidic residues" evidence="1">
    <location>
        <begin position="12"/>
        <end position="21"/>
    </location>
</feature>
<proteinExistence type="predicted"/>
<keyword evidence="3" id="KW-1185">Reference proteome</keyword>
<protein>
    <submittedName>
        <fullName evidence="2">Uncharacterized protein</fullName>
    </submittedName>
</protein>
<gene>
    <name evidence="2" type="ORF">F383_39009</name>
</gene>